<feature type="transmembrane region" description="Helical" evidence="1">
    <location>
        <begin position="148"/>
        <end position="169"/>
    </location>
</feature>
<reference evidence="2" key="1">
    <citation type="journal article" date="2023" name="Mol. Biol. Evol.">
        <title>Third-Generation Sequencing Reveals the Adaptive Role of the Epigenome in Three Deep-Sea Polychaetes.</title>
        <authorList>
            <person name="Perez M."/>
            <person name="Aroh O."/>
            <person name="Sun Y."/>
            <person name="Lan Y."/>
            <person name="Juniper S.K."/>
            <person name="Young C.R."/>
            <person name="Angers B."/>
            <person name="Qian P.Y."/>
        </authorList>
    </citation>
    <scope>NUCLEOTIDE SEQUENCE</scope>
    <source>
        <strain evidence="2">P08H-3</strain>
    </source>
</reference>
<dbReference type="Gene3D" id="1.20.1740.10">
    <property type="entry name" value="Amino acid/polyamine transporter I"/>
    <property type="match status" value="1"/>
</dbReference>
<sequence length="211" mass="23472">SFGLVELASLIPQSAGEYVYLRMSYAHWVGFLFAWTVGFLIKPSGQAVIAITSAQNIPLTLYIAMPLVTILYVFANISYFTVMDSDELLESAAVAVGILAIFYVLAGDVITLMDFMGFATWLFIGFIQLSVIILRVKMKDAPRTYKVPIVFPGILFLFSMALVIVPLVTSPQIEFLYATLVILAGLLFYIPIVVLDHRPSCMSEYKRGLYN</sequence>
<keyword evidence="3" id="KW-1185">Reference proteome</keyword>
<protein>
    <recommendedName>
        <fullName evidence="4">Amino acid permease</fullName>
    </recommendedName>
</protein>
<dbReference type="InterPro" id="IPR050598">
    <property type="entry name" value="AminoAcid_Transporter"/>
</dbReference>
<dbReference type="EMBL" id="JAODUP010000037">
    <property type="protein sequence ID" value="KAK2166608.1"/>
    <property type="molecule type" value="Genomic_DNA"/>
</dbReference>
<evidence type="ECO:0000313" key="3">
    <source>
        <dbReference type="Proteomes" id="UP001208570"/>
    </source>
</evidence>
<dbReference type="Proteomes" id="UP001208570">
    <property type="component" value="Unassembled WGS sequence"/>
</dbReference>
<evidence type="ECO:0000313" key="2">
    <source>
        <dbReference type="EMBL" id="KAK2166608.1"/>
    </source>
</evidence>
<feature type="transmembrane region" description="Helical" evidence="1">
    <location>
        <begin position="88"/>
        <end position="106"/>
    </location>
</feature>
<evidence type="ECO:0000256" key="1">
    <source>
        <dbReference type="SAM" id="Phobius"/>
    </source>
</evidence>
<keyword evidence="1" id="KW-0812">Transmembrane</keyword>
<proteinExistence type="predicted"/>
<dbReference type="GO" id="GO:0015179">
    <property type="term" value="F:L-amino acid transmembrane transporter activity"/>
    <property type="evidence" value="ECO:0007669"/>
    <property type="project" value="TreeGrafter"/>
</dbReference>
<accession>A0AAD9K7P6</accession>
<feature type="transmembrane region" description="Helical" evidence="1">
    <location>
        <begin position="118"/>
        <end position="136"/>
    </location>
</feature>
<feature type="non-terminal residue" evidence="2">
    <location>
        <position position="1"/>
    </location>
</feature>
<dbReference type="AlphaFoldDB" id="A0AAD9K7P6"/>
<feature type="transmembrane region" description="Helical" evidence="1">
    <location>
        <begin position="19"/>
        <end position="41"/>
    </location>
</feature>
<organism evidence="2 3">
    <name type="scientific">Paralvinella palmiformis</name>
    <dbReference type="NCBI Taxonomy" id="53620"/>
    <lineage>
        <taxon>Eukaryota</taxon>
        <taxon>Metazoa</taxon>
        <taxon>Spiralia</taxon>
        <taxon>Lophotrochozoa</taxon>
        <taxon>Annelida</taxon>
        <taxon>Polychaeta</taxon>
        <taxon>Sedentaria</taxon>
        <taxon>Canalipalpata</taxon>
        <taxon>Terebellida</taxon>
        <taxon>Terebelliformia</taxon>
        <taxon>Alvinellidae</taxon>
        <taxon>Paralvinella</taxon>
    </lineage>
</organism>
<dbReference type="PANTHER" id="PTHR11785">
    <property type="entry name" value="AMINO ACID TRANSPORTER"/>
    <property type="match status" value="1"/>
</dbReference>
<gene>
    <name evidence="2" type="ORF">LSH36_37g05028</name>
</gene>
<dbReference type="PANTHER" id="PTHR11785:SF512">
    <property type="entry name" value="SOBREMESA, ISOFORM B"/>
    <property type="match status" value="1"/>
</dbReference>
<comment type="caution">
    <text evidence="2">The sequence shown here is derived from an EMBL/GenBank/DDBJ whole genome shotgun (WGS) entry which is preliminary data.</text>
</comment>
<feature type="transmembrane region" description="Helical" evidence="1">
    <location>
        <begin position="175"/>
        <end position="195"/>
    </location>
</feature>
<evidence type="ECO:0008006" key="4">
    <source>
        <dbReference type="Google" id="ProtNLM"/>
    </source>
</evidence>
<keyword evidence="1" id="KW-1133">Transmembrane helix</keyword>
<name>A0AAD9K7P6_9ANNE</name>
<keyword evidence="1" id="KW-0472">Membrane</keyword>
<feature type="transmembrane region" description="Helical" evidence="1">
    <location>
        <begin position="61"/>
        <end position="81"/>
    </location>
</feature>